<protein>
    <submittedName>
        <fullName evidence="2">Uncharacterized protein</fullName>
    </submittedName>
</protein>
<feature type="region of interest" description="Disordered" evidence="1">
    <location>
        <begin position="399"/>
        <end position="421"/>
    </location>
</feature>
<dbReference type="Proteomes" id="UP001342314">
    <property type="component" value="Unassembled WGS sequence"/>
</dbReference>
<evidence type="ECO:0000256" key="1">
    <source>
        <dbReference type="SAM" id="MobiDB-lite"/>
    </source>
</evidence>
<comment type="caution">
    <text evidence="2">The sequence shown here is derived from an EMBL/GenBank/DDBJ whole genome shotgun (WGS) entry which is preliminary data.</text>
</comment>
<evidence type="ECO:0000313" key="3">
    <source>
        <dbReference type="Proteomes" id="UP001342314"/>
    </source>
</evidence>
<proteinExistence type="predicted"/>
<accession>A0AAV5GEL1</accession>
<feature type="region of interest" description="Disordered" evidence="1">
    <location>
        <begin position="464"/>
        <end position="493"/>
    </location>
</feature>
<reference evidence="2 3" key="1">
    <citation type="submission" date="2021-12" db="EMBL/GenBank/DDBJ databases">
        <title>High titer production of polyol ester of fatty acids by Rhodotorula paludigena BS15 towards product separation-free biomass refinery.</title>
        <authorList>
            <person name="Mano J."/>
            <person name="Ono H."/>
            <person name="Tanaka T."/>
            <person name="Naito K."/>
            <person name="Sushida H."/>
            <person name="Ike M."/>
            <person name="Tokuyasu K."/>
            <person name="Kitaoka M."/>
        </authorList>
    </citation>
    <scope>NUCLEOTIDE SEQUENCE [LARGE SCALE GENOMIC DNA]</scope>
    <source>
        <strain evidence="2 3">BS15</strain>
    </source>
</reference>
<dbReference type="EMBL" id="BQKY01000003">
    <property type="protein sequence ID" value="GJN88558.1"/>
    <property type="molecule type" value="Genomic_DNA"/>
</dbReference>
<keyword evidence="3" id="KW-1185">Reference proteome</keyword>
<organism evidence="2 3">
    <name type="scientific">Rhodotorula paludigena</name>
    <dbReference type="NCBI Taxonomy" id="86838"/>
    <lineage>
        <taxon>Eukaryota</taxon>
        <taxon>Fungi</taxon>
        <taxon>Dikarya</taxon>
        <taxon>Basidiomycota</taxon>
        <taxon>Pucciniomycotina</taxon>
        <taxon>Microbotryomycetes</taxon>
        <taxon>Sporidiobolales</taxon>
        <taxon>Sporidiobolaceae</taxon>
        <taxon>Rhodotorula</taxon>
    </lineage>
</organism>
<gene>
    <name evidence="2" type="ORF">Rhopal_001524-T1</name>
</gene>
<dbReference type="AlphaFoldDB" id="A0AAV5GEL1"/>
<name>A0AAV5GEL1_9BASI</name>
<sequence>MQIYLEALTRKEHPLSAESAHGYAWLFCRYRQPELARQAAVAMHDRGLAVSPALAGKILRMSHRELVFQPDALARVFAWFNDGLARETADGVPVDTDMLETTFDVLKRMGRSDWLDQIFASYRRTLKTGEVGSPRLWSLAISSKTHENDYRAAERLFEEWRSLQLAARNRSASQASCSDSVSTASAPAPPSEPYLALLSYYGAATSSHIAARDPAYRLVALAVGDGVVVSTNFLNALLRIELHRSRFASFWGLWAQFESLKLKRDRVSWQLAVRAKSWIENMRRKRGRVHNSPLHEHLPFTYEEAFGPSSRDLFRSIIENRLAETGHRPSRLLSTKQPDHLTSSLLNSFVDLFIARRDYQAAVVVLETFSVHRLEPDQHTHGSVVLGVVRQWQRGQLRGRSLVGDESPASSAPPKQGRAPYMDLGALEREEEQRRRGAILGGPQGVDLIRRILEGRKMRVGLWGSPASSGTVGDGEGKGEESAAEAADEVSARPPPAWMVQRELRDLGYLVQLLRRCTGLSEAEWGKAMVDTRREMLPGKASKKVKRVDRITRGARYREWARGEATKV</sequence>
<evidence type="ECO:0000313" key="2">
    <source>
        <dbReference type="EMBL" id="GJN88558.1"/>
    </source>
</evidence>